<dbReference type="InParanoid" id="A0A3Q1FCL1"/>
<evidence type="ECO:0000313" key="4">
    <source>
        <dbReference type="Proteomes" id="UP000257200"/>
    </source>
</evidence>
<keyword evidence="4" id="KW-1185">Reference proteome</keyword>
<dbReference type="PROSITE" id="PS00028">
    <property type="entry name" value="ZINC_FINGER_C2H2_1"/>
    <property type="match status" value="1"/>
</dbReference>
<accession>A0A3Q1FCL1</accession>
<evidence type="ECO:0000256" key="1">
    <source>
        <dbReference type="SAM" id="MobiDB-lite"/>
    </source>
</evidence>
<dbReference type="InterPro" id="IPR013087">
    <property type="entry name" value="Znf_C2H2_type"/>
</dbReference>
<dbReference type="GO" id="GO:0046983">
    <property type="term" value="F:protein dimerization activity"/>
    <property type="evidence" value="ECO:0007669"/>
    <property type="project" value="InterPro"/>
</dbReference>
<evidence type="ECO:0000259" key="2">
    <source>
        <dbReference type="PROSITE" id="PS00028"/>
    </source>
</evidence>
<dbReference type="SUPFAM" id="SSF53098">
    <property type="entry name" value="Ribonuclease H-like"/>
    <property type="match status" value="1"/>
</dbReference>
<proteinExistence type="predicted"/>
<feature type="domain" description="C2H2-type" evidence="2">
    <location>
        <begin position="131"/>
        <end position="151"/>
    </location>
</feature>
<dbReference type="AlphaFoldDB" id="A0A3Q1FCL1"/>
<feature type="region of interest" description="Disordered" evidence="1">
    <location>
        <begin position="56"/>
        <end position="94"/>
    </location>
</feature>
<dbReference type="Proteomes" id="UP000257200">
    <property type="component" value="Unplaced"/>
</dbReference>
<dbReference type="Ensembl" id="ENSAPOT00000024338.1">
    <property type="protein sequence ID" value="ENSAPOP00000015606.1"/>
    <property type="gene ID" value="ENSAPOG00000018861.1"/>
</dbReference>
<reference evidence="3" key="2">
    <citation type="submission" date="2025-09" db="UniProtKB">
        <authorList>
            <consortium name="Ensembl"/>
        </authorList>
    </citation>
    <scope>IDENTIFICATION</scope>
</reference>
<dbReference type="GeneTree" id="ENSGT00940000160436"/>
<reference evidence="3" key="1">
    <citation type="submission" date="2025-08" db="UniProtKB">
        <authorList>
            <consortium name="Ensembl"/>
        </authorList>
    </citation>
    <scope>IDENTIFICATION</scope>
</reference>
<evidence type="ECO:0000313" key="3">
    <source>
        <dbReference type="Ensembl" id="ENSAPOP00000015606.1"/>
    </source>
</evidence>
<dbReference type="Pfam" id="PF05699">
    <property type="entry name" value="Dimer_Tnp_hAT"/>
    <property type="match status" value="1"/>
</dbReference>
<organism evidence="3 4">
    <name type="scientific">Acanthochromis polyacanthus</name>
    <name type="common">spiny chromis</name>
    <dbReference type="NCBI Taxonomy" id="80966"/>
    <lineage>
        <taxon>Eukaryota</taxon>
        <taxon>Metazoa</taxon>
        <taxon>Chordata</taxon>
        <taxon>Craniata</taxon>
        <taxon>Vertebrata</taxon>
        <taxon>Euteleostomi</taxon>
        <taxon>Actinopterygii</taxon>
        <taxon>Neopterygii</taxon>
        <taxon>Teleostei</taxon>
        <taxon>Neoteleostei</taxon>
        <taxon>Acanthomorphata</taxon>
        <taxon>Ovalentaria</taxon>
        <taxon>Pomacentridae</taxon>
        <taxon>Acanthochromis</taxon>
    </lineage>
</organism>
<dbReference type="PANTHER" id="PTHR45913:SF19">
    <property type="entry name" value="LOW QUALITY PROTEIN: ZINC FINGER BED DOMAIN-CONTAINING PROTEIN 5-LIKE"/>
    <property type="match status" value="1"/>
</dbReference>
<dbReference type="InterPro" id="IPR008906">
    <property type="entry name" value="HATC_C_dom"/>
</dbReference>
<name>A0A3Q1FCL1_9TELE</name>
<dbReference type="InterPro" id="IPR012337">
    <property type="entry name" value="RNaseH-like_sf"/>
</dbReference>
<protein>
    <recommendedName>
        <fullName evidence="2">C2H2-type domain-containing protein</fullName>
    </recommendedName>
</protein>
<feature type="compositionally biased region" description="Polar residues" evidence="1">
    <location>
        <begin position="76"/>
        <end position="94"/>
    </location>
</feature>
<dbReference type="PANTHER" id="PTHR45913">
    <property type="entry name" value="EPM2A-INTERACTING PROTEIN 1"/>
    <property type="match status" value="1"/>
</dbReference>
<sequence>MLDVATFSRLRRSARIPSVRRSAHIPPCCASVQRYNERFKTVQTWLRTGAIREKCAEQGENTSSRPLETEVDDNEASTSAGGYSSSITEAESTTPASIINKRRKTVRRYDSRYQQFGFSWIGTEEEPRPQCVVCGDVLSNESMKPVHLRRHLLTKHPGLKDKTLDFFVRKRTQAVQVHNSNMCHIGSKTTGASYNWRAAVSAISQRDDAHHVWEKAAKQLNLVPLSNDTVSRLERIKSSRYYAIQLDETTDVADLANLLVYVRYECGDAAQEDFLFCRSLETRTTAEHIFQLLDAFVTENGLDWSKCVGLCTDGARAMTGRHSDVAARVREVAAQMRWTHCSIHREALAIKRMLDNLKSVLDSAVKSVNFIKARPIMSNSYFTEKVLLRLFELHREVQMFLQDKNFPLSDVFDDTVWLSQLAYLADIFSLNAMLKKMELFEIKIKTGDVSAFPALESFLSDNDLNLDAEVRDSIVAHLVSLRLQFSEYLPVMAEANNWMRNPFSIETSDMPNDFTLSEHESLIELSCDETLKSAVKNHWLLDFWIKQRGEYPAVSDKAVHFLLPFTMTYLCEKGFSTLAVIKIKYRSRMDAEPDLRLKLTSVEPDFAALCARRQGYPSH</sequence>